<evidence type="ECO:0000256" key="1">
    <source>
        <dbReference type="SAM" id="MobiDB-lite"/>
    </source>
</evidence>
<gene>
    <name evidence="2" type="ORF">M5D96_012258</name>
</gene>
<feature type="compositionally biased region" description="Low complexity" evidence="1">
    <location>
        <begin position="7"/>
        <end position="16"/>
    </location>
</feature>
<feature type="region of interest" description="Disordered" evidence="1">
    <location>
        <begin position="1"/>
        <end position="52"/>
    </location>
</feature>
<proteinExistence type="predicted"/>
<dbReference type="EMBL" id="JAMKOV010000053">
    <property type="protein sequence ID" value="KAI8034911.1"/>
    <property type="molecule type" value="Genomic_DNA"/>
</dbReference>
<protein>
    <submittedName>
        <fullName evidence="2">Uncharacterized protein</fullName>
    </submittedName>
</protein>
<evidence type="ECO:0000313" key="3">
    <source>
        <dbReference type="Proteomes" id="UP001059596"/>
    </source>
</evidence>
<keyword evidence="3" id="KW-1185">Reference proteome</keyword>
<evidence type="ECO:0000313" key="2">
    <source>
        <dbReference type="EMBL" id="KAI8034911.1"/>
    </source>
</evidence>
<sequence length="84" mass="9375">MHHKLQPQKQRQQQQQEKGKGSSSAGIPGLMAGGHEGLEMRSEVEAEDGDGEREYDVVGDSCAQCHGLAFFRFRFIFQKVAVRV</sequence>
<dbReference type="Proteomes" id="UP001059596">
    <property type="component" value="Unassembled WGS sequence"/>
</dbReference>
<reference evidence="2" key="1">
    <citation type="journal article" date="2023" name="Genome Biol. Evol.">
        <title>Long-read-based Genome Assembly of Drosophila gunungcola Reveals Fewer Chemosensory Genes in Flower-breeding Species.</title>
        <authorList>
            <person name="Negi A."/>
            <person name="Liao B.Y."/>
            <person name="Yeh S.D."/>
        </authorList>
    </citation>
    <scope>NUCLEOTIDE SEQUENCE</scope>
    <source>
        <strain evidence="2">Sukarami</strain>
    </source>
</reference>
<comment type="caution">
    <text evidence="2">The sequence shown here is derived from an EMBL/GenBank/DDBJ whole genome shotgun (WGS) entry which is preliminary data.</text>
</comment>
<dbReference type="AlphaFoldDB" id="A0A9Q0BK67"/>
<organism evidence="2 3">
    <name type="scientific">Drosophila gunungcola</name>
    <name type="common">fruit fly</name>
    <dbReference type="NCBI Taxonomy" id="103775"/>
    <lineage>
        <taxon>Eukaryota</taxon>
        <taxon>Metazoa</taxon>
        <taxon>Ecdysozoa</taxon>
        <taxon>Arthropoda</taxon>
        <taxon>Hexapoda</taxon>
        <taxon>Insecta</taxon>
        <taxon>Pterygota</taxon>
        <taxon>Neoptera</taxon>
        <taxon>Endopterygota</taxon>
        <taxon>Diptera</taxon>
        <taxon>Brachycera</taxon>
        <taxon>Muscomorpha</taxon>
        <taxon>Ephydroidea</taxon>
        <taxon>Drosophilidae</taxon>
        <taxon>Drosophila</taxon>
        <taxon>Sophophora</taxon>
    </lineage>
</organism>
<accession>A0A9Q0BK67</accession>
<name>A0A9Q0BK67_9MUSC</name>